<name>U5WXB7_MYCKA</name>
<organism evidence="1 2">
    <name type="scientific">Mycobacterium kansasii ATCC 12478</name>
    <dbReference type="NCBI Taxonomy" id="557599"/>
    <lineage>
        <taxon>Bacteria</taxon>
        <taxon>Bacillati</taxon>
        <taxon>Actinomycetota</taxon>
        <taxon>Actinomycetes</taxon>
        <taxon>Mycobacteriales</taxon>
        <taxon>Mycobacteriaceae</taxon>
        <taxon>Mycobacterium</taxon>
    </lineage>
</organism>
<accession>U5WXB7</accession>
<dbReference type="AlphaFoldDB" id="U5WXB7"/>
<proteinExistence type="predicted"/>
<evidence type="ECO:0000313" key="1">
    <source>
        <dbReference type="EMBL" id="AGZ53903.1"/>
    </source>
</evidence>
<dbReference type="Proteomes" id="UP000017786">
    <property type="component" value="Chromosome"/>
</dbReference>
<reference evidence="1 2" key="1">
    <citation type="submission" date="2013-10" db="EMBL/GenBank/DDBJ databases">
        <title>Genome sequence of Mycobacterium kansasii.</title>
        <authorList>
            <consortium name="McGill University Mycobacterium genome consortium"/>
            <person name="Veyrier F.J."/>
            <person name="Behr M.A."/>
        </authorList>
    </citation>
    <scope>NUCLEOTIDE SEQUENCE [LARGE SCALE GENOMIC DNA]</scope>
    <source>
        <strain evidence="1 2">ATCC 12478</strain>
    </source>
</reference>
<dbReference type="KEGG" id="mkn:MKAN_00290"/>
<sequence>MALLSSLLSLLKPFESTALDTGYGARSLKQKQER</sequence>
<dbReference type="HOGENOM" id="CLU_3374721_0_0_11"/>
<protein>
    <submittedName>
        <fullName evidence="1">Uncharacterized protein</fullName>
    </submittedName>
</protein>
<evidence type="ECO:0000313" key="2">
    <source>
        <dbReference type="Proteomes" id="UP000017786"/>
    </source>
</evidence>
<gene>
    <name evidence="1" type="ORF">MKAN_00290</name>
</gene>
<dbReference type="EMBL" id="CP006835">
    <property type="protein sequence ID" value="AGZ53903.1"/>
    <property type="molecule type" value="Genomic_DNA"/>
</dbReference>